<dbReference type="PANTHER" id="PTHR38644:SF1">
    <property type="entry name" value="EXPRESSED PROTEIN"/>
    <property type="match status" value="1"/>
</dbReference>
<evidence type="ECO:0000313" key="4">
    <source>
        <dbReference type="Proteomes" id="UP000275078"/>
    </source>
</evidence>
<dbReference type="Pfam" id="PF23867">
    <property type="entry name" value="Mmc1_N"/>
    <property type="match status" value="1"/>
</dbReference>
<reference evidence="3 4" key="1">
    <citation type="journal article" date="2018" name="Nat. Ecol. Evol.">
        <title>Pezizomycetes genomes reveal the molecular basis of ectomycorrhizal truffle lifestyle.</title>
        <authorList>
            <person name="Murat C."/>
            <person name="Payen T."/>
            <person name="Noel B."/>
            <person name="Kuo A."/>
            <person name="Morin E."/>
            <person name="Chen J."/>
            <person name="Kohler A."/>
            <person name="Krizsan K."/>
            <person name="Balestrini R."/>
            <person name="Da Silva C."/>
            <person name="Montanini B."/>
            <person name="Hainaut M."/>
            <person name="Levati E."/>
            <person name="Barry K.W."/>
            <person name="Belfiori B."/>
            <person name="Cichocki N."/>
            <person name="Clum A."/>
            <person name="Dockter R.B."/>
            <person name="Fauchery L."/>
            <person name="Guy J."/>
            <person name="Iotti M."/>
            <person name="Le Tacon F."/>
            <person name="Lindquist E.A."/>
            <person name="Lipzen A."/>
            <person name="Malagnac F."/>
            <person name="Mello A."/>
            <person name="Molinier V."/>
            <person name="Miyauchi S."/>
            <person name="Poulain J."/>
            <person name="Riccioni C."/>
            <person name="Rubini A."/>
            <person name="Sitrit Y."/>
            <person name="Splivallo R."/>
            <person name="Traeger S."/>
            <person name="Wang M."/>
            <person name="Zifcakova L."/>
            <person name="Wipf D."/>
            <person name="Zambonelli A."/>
            <person name="Paolocci F."/>
            <person name="Nowrousian M."/>
            <person name="Ottonello S."/>
            <person name="Baldrian P."/>
            <person name="Spatafora J.W."/>
            <person name="Henrissat B."/>
            <person name="Nagy L.G."/>
            <person name="Aury J.M."/>
            <person name="Wincker P."/>
            <person name="Grigoriev I.V."/>
            <person name="Bonfante P."/>
            <person name="Martin F.M."/>
        </authorList>
    </citation>
    <scope>NUCLEOTIDE SEQUENCE [LARGE SCALE GENOMIC DNA]</scope>
    <source>
        <strain evidence="3 4">RN42</strain>
    </source>
</reference>
<dbReference type="EMBL" id="ML119650">
    <property type="protein sequence ID" value="RPA86306.1"/>
    <property type="molecule type" value="Genomic_DNA"/>
</dbReference>
<accession>A0A3N4IKX3</accession>
<proteinExistence type="predicted"/>
<organism evidence="3 4">
    <name type="scientific">Ascobolus immersus RN42</name>
    <dbReference type="NCBI Taxonomy" id="1160509"/>
    <lineage>
        <taxon>Eukaryota</taxon>
        <taxon>Fungi</taxon>
        <taxon>Dikarya</taxon>
        <taxon>Ascomycota</taxon>
        <taxon>Pezizomycotina</taxon>
        <taxon>Pezizomycetes</taxon>
        <taxon>Pezizales</taxon>
        <taxon>Ascobolaceae</taxon>
        <taxon>Ascobolus</taxon>
    </lineage>
</organism>
<feature type="compositionally biased region" description="Low complexity" evidence="1">
    <location>
        <begin position="42"/>
        <end position="73"/>
    </location>
</feature>
<dbReference type="AlphaFoldDB" id="A0A3N4IKX3"/>
<evidence type="ECO:0000256" key="1">
    <source>
        <dbReference type="SAM" id="MobiDB-lite"/>
    </source>
</evidence>
<dbReference type="InterPro" id="IPR056196">
    <property type="entry name" value="Mmc1_C"/>
</dbReference>
<dbReference type="PANTHER" id="PTHR38644">
    <property type="entry name" value="EXPRESSED PROTEIN"/>
    <property type="match status" value="1"/>
</dbReference>
<gene>
    <name evidence="3" type="ORF">BJ508DRAFT_411469</name>
</gene>
<feature type="domain" description="Mmc1 C-terminal" evidence="2">
    <location>
        <begin position="418"/>
        <end position="644"/>
    </location>
</feature>
<feature type="region of interest" description="Disordered" evidence="1">
    <location>
        <begin position="522"/>
        <end position="543"/>
    </location>
</feature>
<sequence length="690" mass="74845">MRRQQPPQSPSSLPFVCVLCRYMTSSRQLQSKRRPRQAKAESAQQAPAFPSSASKGPRRASSTSTATSISNRSGPGSLAPSSATSVTAPWGQDPTSPLTKALDVLRGTGFADESRINLINHSLERGLDATVRVGVLGGPGVGRFVRILLADETKFGHGEEEWEKRLMEWGTSSSDKKGIIIRYGSSVHFTETLSEPVAYLSIPSRVLKDSKVGILLTSLPDDHIATLEEIHTPTLHMPRGGYASAARTPQMLRYPEHKTLVFNENLDEFLAVQGARTDETVLTVVNVAGLENPTLAQGKSVQVIDLHRAEEALNKLRGKIYSKEVREKWLKEWEQSGLNKAREWVLEGATLKELEVLPAGSIHPVMTKAINSVLSEATSAISKLESPPSPTPLSLAAPSPAGADIPPDMDTPETLGPKIDLWASNAHTELKLDIKNAFESKQWKGLTWWGVLWDSSEVMHTVSTIVYGPKGSNGILATAERSGYELFGRIRGAGFIGIIPPPPSTPPTDEGVILGPTEKKTFPTTTTASTQATPPTPEQPPFSSTYGLPPLPSFPGTITHFRTTTLLSALLPPFVARTSSLITRLLTTSSTLFLISTTLALSTPLSIYSSFSITAFGTALLTARFIYQWEKAKGMFEKRVKKEGIKAIEVFKGGAWGTLGLGRRGGMENLLERCAEGRKAVEDVRRVLRG</sequence>
<evidence type="ECO:0000259" key="2">
    <source>
        <dbReference type="Pfam" id="PF23868"/>
    </source>
</evidence>
<evidence type="ECO:0000313" key="3">
    <source>
        <dbReference type="EMBL" id="RPA86306.1"/>
    </source>
</evidence>
<feature type="compositionally biased region" description="Polar residues" evidence="1">
    <location>
        <begin position="79"/>
        <end position="97"/>
    </location>
</feature>
<dbReference type="Proteomes" id="UP000275078">
    <property type="component" value="Unassembled WGS sequence"/>
</dbReference>
<dbReference type="OrthoDB" id="5319015at2759"/>
<feature type="compositionally biased region" description="Low complexity" evidence="1">
    <location>
        <begin position="392"/>
        <end position="403"/>
    </location>
</feature>
<name>A0A3N4IKX3_ASCIM</name>
<dbReference type="STRING" id="1160509.A0A3N4IKX3"/>
<protein>
    <recommendedName>
        <fullName evidence="2">Mmc1 C-terminal domain-containing protein</fullName>
    </recommendedName>
</protein>
<feature type="region of interest" description="Disordered" evidence="1">
    <location>
        <begin position="26"/>
        <end position="97"/>
    </location>
</feature>
<feature type="region of interest" description="Disordered" evidence="1">
    <location>
        <begin position="381"/>
        <end position="415"/>
    </location>
</feature>
<feature type="compositionally biased region" description="Low complexity" evidence="1">
    <location>
        <begin position="522"/>
        <end position="533"/>
    </location>
</feature>
<dbReference type="Pfam" id="PF23868">
    <property type="entry name" value="Mmc1_C"/>
    <property type="match status" value="1"/>
</dbReference>
<keyword evidence="4" id="KW-1185">Reference proteome</keyword>